<feature type="region of interest" description="Disordered" evidence="1">
    <location>
        <begin position="75"/>
        <end position="110"/>
    </location>
</feature>
<evidence type="ECO:0000313" key="3">
    <source>
        <dbReference type="Proteomes" id="UP001178461"/>
    </source>
</evidence>
<dbReference type="AlphaFoldDB" id="A0AA35K1I3"/>
<accession>A0AA35K1I3</accession>
<organism evidence="2 3">
    <name type="scientific">Podarcis lilfordi</name>
    <name type="common">Lilford's wall lizard</name>
    <dbReference type="NCBI Taxonomy" id="74358"/>
    <lineage>
        <taxon>Eukaryota</taxon>
        <taxon>Metazoa</taxon>
        <taxon>Chordata</taxon>
        <taxon>Craniata</taxon>
        <taxon>Vertebrata</taxon>
        <taxon>Euteleostomi</taxon>
        <taxon>Lepidosauria</taxon>
        <taxon>Squamata</taxon>
        <taxon>Bifurcata</taxon>
        <taxon>Unidentata</taxon>
        <taxon>Episquamata</taxon>
        <taxon>Laterata</taxon>
        <taxon>Lacertibaenia</taxon>
        <taxon>Lacertidae</taxon>
        <taxon>Podarcis</taxon>
    </lineage>
</organism>
<keyword evidence="3" id="KW-1185">Reference proteome</keyword>
<sequence>LEAALWAGASRSAPLPKEFAGAAGFCPARVQSAAGVRRAPSLERARTGVPRDPWKATRSRRAAFQASLRCGGDRKAEVWGEAGGGQPGGSGLGSQANWERNQTQSTGQHF</sequence>
<gene>
    <name evidence="2" type="ORF">PODLI_1B001805</name>
</gene>
<evidence type="ECO:0000313" key="2">
    <source>
        <dbReference type="EMBL" id="CAI5769122.1"/>
    </source>
</evidence>
<dbReference type="Proteomes" id="UP001178461">
    <property type="component" value="Chromosome 3"/>
</dbReference>
<feature type="compositionally biased region" description="Polar residues" evidence="1">
    <location>
        <begin position="94"/>
        <end position="110"/>
    </location>
</feature>
<evidence type="ECO:0000256" key="1">
    <source>
        <dbReference type="SAM" id="MobiDB-lite"/>
    </source>
</evidence>
<reference evidence="2" key="1">
    <citation type="submission" date="2022-12" db="EMBL/GenBank/DDBJ databases">
        <authorList>
            <person name="Alioto T."/>
            <person name="Alioto T."/>
            <person name="Gomez Garrido J."/>
        </authorList>
    </citation>
    <scope>NUCLEOTIDE SEQUENCE</scope>
</reference>
<protein>
    <submittedName>
        <fullName evidence="2">Uncharacterized protein</fullName>
    </submittedName>
</protein>
<name>A0AA35K1I3_9SAUR</name>
<feature type="non-terminal residue" evidence="2">
    <location>
        <position position="1"/>
    </location>
</feature>
<feature type="compositionally biased region" description="Gly residues" evidence="1">
    <location>
        <begin position="81"/>
        <end position="92"/>
    </location>
</feature>
<feature type="region of interest" description="Disordered" evidence="1">
    <location>
        <begin position="36"/>
        <end position="60"/>
    </location>
</feature>
<proteinExistence type="predicted"/>
<dbReference type="EMBL" id="OX395128">
    <property type="protein sequence ID" value="CAI5769122.1"/>
    <property type="molecule type" value="Genomic_DNA"/>
</dbReference>